<comment type="similarity">
    <text evidence="2">Belongs to the RmuC family.</text>
</comment>
<evidence type="ECO:0000313" key="7">
    <source>
        <dbReference type="EMBL" id="MDO4842766.1"/>
    </source>
</evidence>
<name>A0AA43RL23_9ACTN</name>
<keyword evidence="6" id="KW-0812">Transmembrane</keyword>
<accession>A0AA43RL23</accession>
<comment type="caution">
    <text evidence="7">The sequence shown here is derived from an EMBL/GenBank/DDBJ whole genome shotgun (WGS) entry which is preliminary data.</text>
</comment>
<evidence type="ECO:0000256" key="4">
    <source>
        <dbReference type="ARBA" id="ARBA00023172"/>
    </source>
</evidence>
<comment type="function">
    <text evidence="1">Involved in DNA recombination.</text>
</comment>
<protein>
    <submittedName>
        <fullName evidence="7">DNA recombination protein RmuC</fullName>
    </submittedName>
</protein>
<evidence type="ECO:0000256" key="1">
    <source>
        <dbReference type="ARBA" id="ARBA00003416"/>
    </source>
</evidence>
<dbReference type="InterPro" id="IPR003798">
    <property type="entry name" value="DNA_recombination_RmuC"/>
</dbReference>
<feature type="non-terminal residue" evidence="7">
    <location>
        <position position="360"/>
    </location>
</feature>
<sequence>MDAVIYIAAALAALCAVLLVIVITKLGRLSAGDGQIKELESKISSLEGQLRDEFERSRRESAGNQKDMRSELTESLDKMNERLALMTEANFKHQQQLTDMFSKSLDTIRRNNIEQNDRQSRIIAESIEKMQQSNEKKLDEMRATVDEKLSATLTTRLDSSFKTVSEQLENVYKSLGEMKELSTGVTTNVTNLNRVLTNVKARGTWAEVQLEGILDQTIPNMYVKNFSSRPGSSERVEFAIRIPAGDGGADAYLPVDSKFPLEDYVRLCTAADGADADEVAAARKALEDRVLGEAKLITKYINVPTTTPFAIMYLATEGLYAEIASSPKGIAERIQREYNIMIAGPTTITALLNSLSMGFK</sequence>
<dbReference type="Pfam" id="PF02646">
    <property type="entry name" value="RmuC"/>
    <property type="match status" value="1"/>
</dbReference>
<keyword evidence="6" id="KW-0472">Membrane</keyword>
<dbReference type="Proteomes" id="UP001168575">
    <property type="component" value="Unassembled WGS sequence"/>
</dbReference>
<gene>
    <name evidence="7" type="primary">rmuC</name>
    <name evidence="7" type="ORF">Q3982_08845</name>
</gene>
<evidence type="ECO:0000256" key="6">
    <source>
        <dbReference type="SAM" id="Phobius"/>
    </source>
</evidence>
<evidence type="ECO:0000256" key="5">
    <source>
        <dbReference type="SAM" id="MobiDB-lite"/>
    </source>
</evidence>
<feature type="region of interest" description="Disordered" evidence="5">
    <location>
        <begin position="50"/>
        <end position="70"/>
    </location>
</feature>
<evidence type="ECO:0000313" key="8">
    <source>
        <dbReference type="Proteomes" id="UP001168575"/>
    </source>
</evidence>
<keyword evidence="4" id="KW-0233">DNA recombination</keyword>
<dbReference type="PANTHER" id="PTHR30563">
    <property type="entry name" value="DNA RECOMBINATION PROTEIN RMUC"/>
    <property type="match status" value="1"/>
</dbReference>
<dbReference type="EMBL" id="JAUMVS010000299">
    <property type="protein sequence ID" value="MDO4842766.1"/>
    <property type="molecule type" value="Genomic_DNA"/>
</dbReference>
<keyword evidence="3" id="KW-0175">Coiled coil</keyword>
<dbReference type="GO" id="GO:0006310">
    <property type="term" value="P:DNA recombination"/>
    <property type="evidence" value="ECO:0007669"/>
    <property type="project" value="UniProtKB-KW"/>
</dbReference>
<keyword evidence="8" id="KW-1185">Reference proteome</keyword>
<keyword evidence="6" id="KW-1133">Transmembrane helix</keyword>
<dbReference type="AlphaFoldDB" id="A0AA43RL23"/>
<dbReference type="PANTHER" id="PTHR30563:SF0">
    <property type="entry name" value="DNA RECOMBINATION PROTEIN RMUC"/>
    <property type="match status" value="1"/>
</dbReference>
<reference evidence="7" key="1">
    <citation type="submission" date="2023-07" db="EMBL/GenBank/DDBJ databases">
        <title>Between Cages and Wild: Unraveling the Impact of Captivity on Animal Microbiomes and Antimicrobial Resistance.</title>
        <authorList>
            <person name="Schmartz G.P."/>
            <person name="Rehner J."/>
            <person name="Schuff M.J."/>
            <person name="Becker S.L."/>
            <person name="Kravczyk M."/>
            <person name="Gurevich A."/>
            <person name="Francke R."/>
            <person name="Mueller R."/>
            <person name="Keller V."/>
            <person name="Keller A."/>
        </authorList>
    </citation>
    <scope>NUCLEOTIDE SEQUENCE</scope>
    <source>
        <strain evidence="7">S12M_St_49</strain>
    </source>
</reference>
<evidence type="ECO:0000256" key="2">
    <source>
        <dbReference type="ARBA" id="ARBA00009840"/>
    </source>
</evidence>
<evidence type="ECO:0000256" key="3">
    <source>
        <dbReference type="ARBA" id="ARBA00023054"/>
    </source>
</evidence>
<feature type="transmembrane region" description="Helical" evidence="6">
    <location>
        <begin position="6"/>
        <end position="27"/>
    </location>
</feature>
<organism evidence="7 8">
    <name type="scientific">Phoenicibacter congonensis</name>
    <dbReference type="NCBI Taxonomy" id="1944646"/>
    <lineage>
        <taxon>Bacteria</taxon>
        <taxon>Bacillati</taxon>
        <taxon>Actinomycetota</taxon>
        <taxon>Coriobacteriia</taxon>
        <taxon>Eggerthellales</taxon>
        <taxon>Eggerthellaceae</taxon>
        <taxon>Phoenicibacter</taxon>
    </lineage>
</organism>
<proteinExistence type="inferred from homology"/>